<comment type="similarity">
    <text evidence="2 7">Belongs to the Mediator complex subunit 1 family.</text>
</comment>
<keyword evidence="11" id="KW-1185">Reference proteome</keyword>
<feature type="compositionally biased region" description="Low complexity" evidence="8">
    <location>
        <begin position="37"/>
        <end position="48"/>
    </location>
</feature>
<feature type="domain" description="Mediator complex subunit Med1" evidence="9">
    <location>
        <begin position="148"/>
        <end position="552"/>
    </location>
</feature>
<dbReference type="InterPro" id="IPR019680">
    <property type="entry name" value="Mediator_Med1"/>
</dbReference>
<evidence type="ECO:0000256" key="5">
    <source>
        <dbReference type="ARBA" id="ARBA00023163"/>
    </source>
</evidence>
<feature type="region of interest" description="Disordered" evidence="8">
    <location>
        <begin position="588"/>
        <end position="646"/>
    </location>
</feature>
<dbReference type="GO" id="GO:0016592">
    <property type="term" value="C:mediator complex"/>
    <property type="evidence" value="ECO:0007669"/>
    <property type="project" value="InterPro"/>
</dbReference>
<dbReference type="PANTHER" id="PTHR35041:SF4">
    <property type="entry name" value="MEDIATOR OF RNA POLYMERASE II TRANSCRIPTION SUBUNIT 1"/>
    <property type="match status" value="1"/>
</dbReference>
<evidence type="ECO:0000313" key="11">
    <source>
        <dbReference type="Proteomes" id="UP000800041"/>
    </source>
</evidence>
<comment type="subcellular location">
    <subcellularLocation>
        <location evidence="1 7">Nucleus</location>
    </subcellularLocation>
</comment>
<dbReference type="Proteomes" id="UP000800041">
    <property type="component" value="Unassembled WGS sequence"/>
</dbReference>
<dbReference type="GO" id="GO:0045944">
    <property type="term" value="P:positive regulation of transcription by RNA polymerase II"/>
    <property type="evidence" value="ECO:0007669"/>
    <property type="project" value="UniProtKB-ARBA"/>
</dbReference>
<keyword evidence="3 7" id="KW-0805">Transcription regulation</keyword>
<proteinExistence type="inferred from homology"/>
<keyword evidence="5 7" id="KW-0804">Transcription</keyword>
<dbReference type="EMBL" id="ML977211">
    <property type="protein sequence ID" value="KAF1980996.1"/>
    <property type="molecule type" value="Genomic_DNA"/>
</dbReference>
<dbReference type="OrthoDB" id="5310959at2759"/>
<evidence type="ECO:0000256" key="3">
    <source>
        <dbReference type="ARBA" id="ARBA00023015"/>
    </source>
</evidence>
<dbReference type="AlphaFoldDB" id="A0A6G1GJ79"/>
<comment type="function">
    <text evidence="7">Component of the Mediator complex, a coactivator involved in the regulated transcription of nearly all RNA polymerase II-dependent genes. Mediator functions as a bridge to convey information from gene-specific regulatory proteins to the basal RNA polymerase II transcription machinery. Mediator is recruited to promoters by direct interactions with regulatory proteins and serves as a scaffold for the assembly of a functional preinitiation complex with RNA polymerase II and the general transcription factors.</text>
</comment>
<dbReference type="PANTHER" id="PTHR35041">
    <property type="entry name" value="MEDIATOR OF RNA POLYMERASE II TRANSCRIPTION SUBUNIT 1"/>
    <property type="match status" value="1"/>
</dbReference>
<evidence type="ECO:0000313" key="10">
    <source>
        <dbReference type="EMBL" id="KAF1980996.1"/>
    </source>
</evidence>
<accession>A0A6G1GJ79</accession>
<evidence type="ECO:0000259" key="9">
    <source>
        <dbReference type="Pfam" id="PF10744"/>
    </source>
</evidence>
<evidence type="ECO:0000256" key="7">
    <source>
        <dbReference type="RuleBase" id="RU364059"/>
    </source>
</evidence>
<gene>
    <name evidence="10" type="ORF">K402DRAFT_458351</name>
</gene>
<keyword evidence="4 7" id="KW-0010">Activator</keyword>
<dbReference type="GO" id="GO:0003712">
    <property type="term" value="F:transcription coregulator activity"/>
    <property type="evidence" value="ECO:0007669"/>
    <property type="project" value="InterPro"/>
</dbReference>
<dbReference type="Pfam" id="PF10744">
    <property type="entry name" value="Med1"/>
    <property type="match status" value="1"/>
</dbReference>
<reference evidence="10" key="1">
    <citation type="journal article" date="2020" name="Stud. Mycol.">
        <title>101 Dothideomycetes genomes: a test case for predicting lifestyles and emergence of pathogens.</title>
        <authorList>
            <person name="Haridas S."/>
            <person name="Albert R."/>
            <person name="Binder M."/>
            <person name="Bloem J."/>
            <person name="Labutti K."/>
            <person name="Salamov A."/>
            <person name="Andreopoulos B."/>
            <person name="Baker S."/>
            <person name="Barry K."/>
            <person name="Bills G."/>
            <person name="Bluhm B."/>
            <person name="Cannon C."/>
            <person name="Castanera R."/>
            <person name="Culley D."/>
            <person name="Daum C."/>
            <person name="Ezra D."/>
            <person name="Gonzalez J."/>
            <person name="Henrissat B."/>
            <person name="Kuo A."/>
            <person name="Liang C."/>
            <person name="Lipzen A."/>
            <person name="Lutzoni F."/>
            <person name="Magnuson J."/>
            <person name="Mondo S."/>
            <person name="Nolan M."/>
            <person name="Ohm R."/>
            <person name="Pangilinan J."/>
            <person name="Park H.-J."/>
            <person name="Ramirez L."/>
            <person name="Alfaro M."/>
            <person name="Sun H."/>
            <person name="Tritt A."/>
            <person name="Yoshinaga Y."/>
            <person name="Zwiers L.-H."/>
            <person name="Turgeon B."/>
            <person name="Goodwin S."/>
            <person name="Spatafora J."/>
            <person name="Crous P."/>
            <person name="Grigoriev I."/>
        </authorList>
    </citation>
    <scope>NUCLEOTIDE SEQUENCE</scope>
    <source>
        <strain evidence="10">CBS 113979</strain>
    </source>
</reference>
<evidence type="ECO:0000256" key="1">
    <source>
        <dbReference type="ARBA" id="ARBA00004123"/>
    </source>
</evidence>
<evidence type="ECO:0000256" key="2">
    <source>
        <dbReference type="ARBA" id="ARBA00006210"/>
    </source>
</evidence>
<feature type="region of interest" description="Disordered" evidence="8">
    <location>
        <begin position="1"/>
        <end position="84"/>
    </location>
</feature>
<sequence length="887" mass="97237">MATPTPSGSLPQKHHTIAAHSASTPTSSAHHAHNFTSPAPRSVPSPAANRTQAGRSPLNHPTHVSSAHHHSTTGSTGGPRGLLGSSPAAHLLNIDSPAAFGFPLGGEPMKMSMSGISFDLPETLGGPLSDADWERQVEATNKTIATRPGKICEEALEKLGKGLGFGILWETKNDGTRQLVMATDTLLVEVDFKDNNIQKVNVEFPASSAVVNAHARTMSEVMFKLLRLPPGWPAFSSTLMPFMENFYRLALMDKLGGPSFNGFDAISGVYVSLNRLFEHEKRALQAAMGTWKPGKIEREVLCHKSGRPRWNACKTVGLGLDYWMANRLDLGYEKDLDIFFISIECQESAPELYTSARISNDWVSADVEKAPDAADPNEIFNLSTIDWQDPPPSYLSSSADTADGMSMADLGVGKLPNVRFVAKLKPPIALPYNEAMRILQLVNVVNMPIDAKVGLLEDLILHGKDAQVLPPDALPAQEVRKHTYKRNVPVVFEENGEPVLKYMPHDNVLFAPKPEYGFLLEEFPFVHPRQLVEILPTLRQYAALQYIIRKSFCDEPDKDDAKEIPAFRSDDAVFNVDVTLAAVSPPKLLVTSPHPTTSQKPKPVLEPQDPPQPSVKHTPHLGLRLRDLWSCPPPGSSPPDWDTLPWVTGHEMEESDEDEDEDAAEGFLEDMEWEHTHPGEEPSSSDKTLGAETKEEPKEELIEVAFEIMQNAAIVVTGQNVFATQSKEIQKNIARPIDCMGDINTMIEFLGVELESGTGVSKDFLQMLKDLELYDLYKPGRASHPAKPRIPGPTCSLPARHPVPSTMPPALLLLDTRNTSMPLCFRGTIPTTTAPSSSGLPAAGPPEEDCTGISKEDHTTILKDDHVGTTMEIQSSLGWKWNMTLAF</sequence>
<organism evidence="10 11">
    <name type="scientific">Aulographum hederae CBS 113979</name>
    <dbReference type="NCBI Taxonomy" id="1176131"/>
    <lineage>
        <taxon>Eukaryota</taxon>
        <taxon>Fungi</taxon>
        <taxon>Dikarya</taxon>
        <taxon>Ascomycota</taxon>
        <taxon>Pezizomycotina</taxon>
        <taxon>Dothideomycetes</taxon>
        <taxon>Pleosporomycetidae</taxon>
        <taxon>Aulographales</taxon>
        <taxon>Aulographaceae</taxon>
    </lineage>
</organism>
<feature type="region of interest" description="Disordered" evidence="8">
    <location>
        <begin position="675"/>
        <end position="694"/>
    </location>
</feature>
<feature type="compositionally biased region" description="Low complexity" evidence="8">
    <location>
        <begin position="18"/>
        <end position="29"/>
    </location>
</feature>
<name>A0A6G1GJ79_9PEZI</name>
<feature type="compositionally biased region" description="Polar residues" evidence="8">
    <location>
        <begin position="1"/>
        <end position="10"/>
    </location>
</feature>
<protein>
    <recommendedName>
        <fullName evidence="7">Mediator of RNA polymerase II transcription subunit 1</fullName>
    </recommendedName>
    <alternativeName>
        <fullName evidence="7">Mediator complex subunit 1</fullName>
    </alternativeName>
</protein>
<keyword evidence="6 7" id="KW-0539">Nucleus</keyword>
<evidence type="ECO:0000256" key="8">
    <source>
        <dbReference type="SAM" id="MobiDB-lite"/>
    </source>
</evidence>
<evidence type="ECO:0000256" key="4">
    <source>
        <dbReference type="ARBA" id="ARBA00023159"/>
    </source>
</evidence>
<evidence type="ECO:0000256" key="6">
    <source>
        <dbReference type="ARBA" id="ARBA00023242"/>
    </source>
</evidence>